<evidence type="ECO:0000313" key="4">
    <source>
        <dbReference type="Proteomes" id="UP000469346"/>
    </source>
</evidence>
<evidence type="ECO:0000256" key="1">
    <source>
        <dbReference type="ARBA" id="ARBA00008791"/>
    </source>
</evidence>
<dbReference type="Proteomes" id="UP000469346">
    <property type="component" value="Unassembled WGS sequence"/>
</dbReference>
<comment type="caution">
    <text evidence="3">The sequence shown here is derived from an EMBL/GenBank/DDBJ whole genome shotgun (WGS) entry which is preliminary data.</text>
</comment>
<evidence type="ECO:0000313" key="3">
    <source>
        <dbReference type="EMBL" id="NDY42135.1"/>
    </source>
</evidence>
<dbReference type="RefSeq" id="WP_163298279.1">
    <property type="nucleotide sequence ID" value="NZ_JAAGRR010000036.1"/>
</dbReference>
<dbReference type="SUPFAM" id="SSF52402">
    <property type="entry name" value="Adenine nucleotide alpha hydrolases-like"/>
    <property type="match status" value="2"/>
</dbReference>
<feature type="domain" description="UspA" evidence="2">
    <location>
        <begin position="164"/>
        <end position="303"/>
    </location>
</feature>
<proteinExistence type="inferred from homology"/>
<evidence type="ECO:0000259" key="2">
    <source>
        <dbReference type="Pfam" id="PF00582"/>
    </source>
</evidence>
<reference evidence="3 4" key="1">
    <citation type="submission" date="2020-02" db="EMBL/GenBank/DDBJ databases">
        <title>Comparative genomics of sulfur disproportionating microorganisms.</title>
        <authorList>
            <person name="Ward L.M."/>
            <person name="Bertran E."/>
            <person name="Johnston D.T."/>
        </authorList>
    </citation>
    <scope>NUCLEOTIDE SEQUENCE [LARGE SCALE GENOMIC DNA]</scope>
    <source>
        <strain evidence="3 4">DSM 100025</strain>
    </source>
</reference>
<dbReference type="EMBL" id="JAAGRR010000036">
    <property type="protein sequence ID" value="NDY42135.1"/>
    <property type="molecule type" value="Genomic_DNA"/>
</dbReference>
<feature type="domain" description="UspA" evidence="2">
    <location>
        <begin position="1"/>
        <end position="148"/>
    </location>
</feature>
<dbReference type="AlphaFoldDB" id="A0A6N9TLM5"/>
<sequence length="314" mass="33996">MNRHLLVATDDSSNARKALAYAADLYRDVPDVDVTVITIVPPLPAFLAEGAASGAAEKQRLLKLSEYEALQERQATHILDTARRVLEKGGIPADRIHARRVAKSRGTVPDLLAEARKGRYDTLVVGRRSLGRVASYVMGSVTYGLVQQLHDLPLWLVDTPARSRRVLLALDNCEPCLKVVDHAAHMLAGIPGLELTILHVIPRFQPFFSKADTVALDALDSLSIRRAEATLRPLLERASGILREAGVDPGAVSIKVKRGGTSAYKEILTEFRGGGFGTLVVGRRGVGGWEALFPGSVSDRLLHGLRNGALWVVA</sequence>
<dbReference type="PANTHER" id="PTHR46268">
    <property type="entry name" value="STRESS RESPONSE PROTEIN NHAX"/>
    <property type="match status" value="1"/>
</dbReference>
<dbReference type="Pfam" id="PF00582">
    <property type="entry name" value="Usp"/>
    <property type="match status" value="2"/>
</dbReference>
<keyword evidence="4" id="KW-1185">Reference proteome</keyword>
<organism evidence="3 4">
    <name type="scientific">Dissulfurirhabdus thermomarina</name>
    <dbReference type="NCBI Taxonomy" id="1765737"/>
    <lineage>
        <taxon>Bacteria</taxon>
        <taxon>Deltaproteobacteria</taxon>
        <taxon>Dissulfurirhabdaceae</taxon>
        <taxon>Dissulfurirhabdus</taxon>
    </lineage>
</organism>
<name>A0A6N9TLM5_DISTH</name>
<dbReference type="InterPro" id="IPR006016">
    <property type="entry name" value="UspA"/>
</dbReference>
<dbReference type="Gene3D" id="3.40.50.620">
    <property type="entry name" value="HUPs"/>
    <property type="match status" value="2"/>
</dbReference>
<protein>
    <submittedName>
        <fullName evidence="3">Universal stress protein</fullName>
    </submittedName>
</protein>
<dbReference type="PANTHER" id="PTHR46268:SF6">
    <property type="entry name" value="UNIVERSAL STRESS PROTEIN UP12"/>
    <property type="match status" value="1"/>
</dbReference>
<accession>A0A6N9TLM5</accession>
<dbReference type="CDD" id="cd00293">
    <property type="entry name" value="USP-like"/>
    <property type="match status" value="2"/>
</dbReference>
<comment type="similarity">
    <text evidence="1">Belongs to the universal stress protein A family.</text>
</comment>
<dbReference type="InterPro" id="IPR014729">
    <property type="entry name" value="Rossmann-like_a/b/a_fold"/>
</dbReference>
<gene>
    <name evidence="3" type="ORF">G3N55_04655</name>
</gene>